<gene>
    <name evidence="3" type="ORF">SI7747_08010336</name>
</gene>
<dbReference type="AlphaFoldDB" id="A0A7I8J1D5"/>
<dbReference type="EMBL" id="CACRZD030000008">
    <property type="protein sequence ID" value="CAA6663947.1"/>
    <property type="molecule type" value="Genomic_DNA"/>
</dbReference>
<feature type="region of interest" description="Disordered" evidence="1">
    <location>
        <begin position="99"/>
        <end position="121"/>
    </location>
</feature>
<feature type="signal peptide" evidence="2">
    <location>
        <begin position="1"/>
        <end position="21"/>
    </location>
</feature>
<reference evidence="3 4" key="1">
    <citation type="submission" date="2019-12" db="EMBL/GenBank/DDBJ databases">
        <authorList>
            <person name="Scholz U."/>
            <person name="Mascher M."/>
            <person name="Fiebig A."/>
        </authorList>
    </citation>
    <scope>NUCLEOTIDE SEQUENCE</scope>
</reference>
<feature type="chain" id="PRO_5029592729" evidence="2">
    <location>
        <begin position="22"/>
        <end position="121"/>
    </location>
</feature>
<evidence type="ECO:0000313" key="3">
    <source>
        <dbReference type="EMBL" id="CAA2624501.1"/>
    </source>
</evidence>
<dbReference type="Proteomes" id="UP001189122">
    <property type="component" value="Unassembled WGS sequence"/>
</dbReference>
<evidence type="ECO:0000313" key="4">
    <source>
        <dbReference type="Proteomes" id="UP001189122"/>
    </source>
</evidence>
<organism evidence="3">
    <name type="scientific">Spirodela intermedia</name>
    <name type="common">Intermediate duckweed</name>
    <dbReference type="NCBI Taxonomy" id="51605"/>
    <lineage>
        <taxon>Eukaryota</taxon>
        <taxon>Viridiplantae</taxon>
        <taxon>Streptophyta</taxon>
        <taxon>Embryophyta</taxon>
        <taxon>Tracheophyta</taxon>
        <taxon>Spermatophyta</taxon>
        <taxon>Magnoliopsida</taxon>
        <taxon>Liliopsida</taxon>
        <taxon>Araceae</taxon>
        <taxon>Lemnoideae</taxon>
        <taxon>Spirodela</taxon>
    </lineage>
</organism>
<proteinExistence type="predicted"/>
<dbReference type="SUPFAM" id="SSF53137">
    <property type="entry name" value="Translational machinery components"/>
    <property type="match status" value="1"/>
</dbReference>
<protein>
    <submittedName>
        <fullName evidence="3">Uncharacterized protein</fullName>
    </submittedName>
</protein>
<dbReference type="EMBL" id="LR743595">
    <property type="protein sequence ID" value="CAA2624501.1"/>
    <property type="molecule type" value="Genomic_DNA"/>
</dbReference>
<sequence length="121" mass="13364">MAAAASLHILRIVLSCRQIAAEVTAPASVAIVAMASSSEQEFVAEQRTRLNRFPRCRTFWDARVASRVGDKLALRLHEAGVPSLQLHIGEGLSWPVHHRRPLPPSSTRWSERGFSSTVPSR</sequence>
<name>A0A7I8J1D5_SPIIN</name>
<accession>A0A7I8J1D5</accession>
<evidence type="ECO:0000256" key="1">
    <source>
        <dbReference type="SAM" id="MobiDB-lite"/>
    </source>
</evidence>
<keyword evidence="2" id="KW-0732">Signal</keyword>
<evidence type="ECO:0000256" key="2">
    <source>
        <dbReference type="SAM" id="SignalP"/>
    </source>
</evidence>
<feature type="compositionally biased region" description="Polar residues" evidence="1">
    <location>
        <begin position="105"/>
        <end position="121"/>
    </location>
</feature>
<keyword evidence="4" id="KW-1185">Reference proteome</keyword>